<dbReference type="GO" id="GO:0005524">
    <property type="term" value="F:ATP binding"/>
    <property type="evidence" value="ECO:0007669"/>
    <property type="project" value="InterPro"/>
</dbReference>
<evidence type="ECO:0000259" key="2">
    <source>
        <dbReference type="PROSITE" id="PS50880"/>
    </source>
</evidence>
<reference evidence="4 5" key="1">
    <citation type="submission" date="2019-10" db="EMBL/GenBank/DDBJ databases">
        <title>Isolation and characterisation of a new family of globally distributed lytic roseophage, the Naomivirus.</title>
        <authorList>
            <person name="Rihtman B."/>
            <person name="Puxty R.J."/>
            <person name="Hapeshi A."/>
            <person name="Zhan Y."/>
            <person name="Michinevski S."/>
            <person name="Waterfield N.R."/>
            <person name="Chen F."/>
            <person name="Millard A.D."/>
            <person name="Scanlan D.J."/>
            <person name="Chen Y."/>
        </authorList>
    </citation>
    <scope>NUCLEOTIDE SEQUENCE [LARGE SCALE GENOMIC DNA]</scope>
</reference>
<dbReference type="CDD" id="cd00188">
    <property type="entry name" value="TOPRIM"/>
    <property type="match status" value="1"/>
</dbReference>
<evidence type="ECO:0000256" key="1">
    <source>
        <dbReference type="SAM" id="MobiDB-lite"/>
    </source>
</evidence>
<dbReference type="SUPFAM" id="SSF56731">
    <property type="entry name" value="DNA primase core"/>
    <property type="match status" value="1"/>
</dbReference>
<feature type="domain" description="Toprim" evidence="2">
    <location>
        <begin position="197"/>
        <end position="286"/>
    </location>
</feature>
<dbReference type="Gene3D" id="3.40.50.300">
    <property type="entry name" value="P-loop containing nucleotide triphosphate hydrolases"/>
    <property type="match status" value="1"/>
</dbReference>
<dbReference type="SUPFAM" id="SSF52540">
    <property type="entry name" value="P-loop containing nucleoside triphosphate hydrolases"/>
    <property type="match status" value="1"/>
</dbReference>
<protein>
    <submittedName>
        <fullName evidence="4">DNA primase/helicase</fullName>
    </submittedName>
</protein>
<dbReference type="GO" id="GO:0043139">
    <property type="term" value="F:5'-3' DNA helicase activity"/>
    <property type="evidence" value="ECO:0007669"/>
    <property type="project" value="InterPro"/>
</dbReference>
<dbReference type="PROSITE" id="PS50880">
    <property type="entry name" value="TOPRIM"/>
    <property type="match status" value="1"/>
</dbReference>
<dbReference type="EMBL" id="MN602266">
    <property type="protein sequence ID" value="QGH74642.1"/>
    <property type="molecule type" value="Genomic_DNA"/>
</dbReference>
<feature type="compositionally biased region" description="Basic residues" evidence="1">
    <location>
        <begin position="89"/>
        <end position="101"/>
    </location>
</feature>
<keyword evidence="4" id="KW-0067">ATP-binding</keyword>
<dbReference type="Gene3D" id="3.40.1360.10">
    <property type="match status" value="1"/>
</dbReference>
<sequence>MPSKIVLPKQPCPVHGGSDSVAVYDDGSAHCFNGECNHHWRPGSYDFDTDTFIDPKKRKHDDGLSDDDEDDDVDMSQFIEEDEDEAPRRKTTTKRTTSRRGKAVEPNPQEVVNKIFDGYEADKYKYRGVSEAVVDFYRCRISYNNDGTQKAIYYAYNLDENLHPQGYKKRILPKDFSEGSVGKVSGTFGRGLFSGGKRLILTEGEDDTFVIQEAYYRKYGRMYPVQSLRSSTGVKDLVEEREEMRKFKEIILWLDNDSAGEKALKEAAKILGYDKVKVVKCGYKDAGDVAREEGIERVLGYIYDATEYSPAAILNGKDLWERVVNYNEKPSISYPAFMAGLNEKLGGMRFGEITLWTSGTGSGKSTLMREIMYHLSQIAKLITAGEEFFETENYKKLIELCPSMENYEWEQTPRIGVVTLEESPEETARKLAGMAINRNPAAEDIDIDDLKPGFDDVFGDGNVLVLDHQGSIDDGSIMDHLEYMCLKGCKWIFVDHITILVSEGMDGLSGNEAIDKIMNDLLKLVKKYDVWIGLISHLRKTPNDKVSFEEGKIPSLDDIKGSGSIKQIAFDVIGFARNQASNDEDERNTVNTKVLKCRYTGKTGPSGAFLYDFMTGRMQKGDDSFMTEKGAFEVV</sequence>
<keyword evidence="4" id="KW-0547">Nucleotide-binding</keyword>
<keyword evidence="4" id="KW-0378">Hydrolase</keyword>
<dbReference type="SMART" id="SM00493">
    <property type="entry name" value="TOPRIM"/>
    <property type="match status" value="1"/>
</dbReference>
<dbReference type="Pfam" id="PF03796">
    <property type="entry name" value="DnaB_C"/>
    <property type="match status" value="1"/>
</dbReference>
<dbReference type="Gene3D" id="2.20.25.10">
    <property type="match status" value="1"/>
</dbReference>
<dbReference type="InterPro" id="IPR027417">
    <property type="entry name" value="P-loop_NTPase"/>
</dbReference>
<proteinExistence type="predicted"/>
<keyword evidence="4" id="KW-0347">Helicase</keyword>
<dbReference type="PANTHER" id="PTHR12873">
    <property type="entry name" value="T7-LIKE MITOCHONDRIAL DNA HELICASE"/>
    <property type="match status" value="1"/>
</dbReference>
<dbReference type="InterPro" id="IPR006171">
    <property type="entry name" value="TOPRIM_dom"/>
</dbReference>
<dbReference type="PANTHER" id="PTHR12873:SF0">
    <property type="entry name" value="TWINKLE MTDNA HELICASE"/>
    <property type="match status" value="1"/>
</dbReference>
<dbReference type="InterPro" id="IPR007694">
    <property type="entry name" value="DNA_helicase_DnaB-like_C"/>
</dbReference>
<organism evidence="4 5">
    <name type="scientific">Bacteriophage DSS3_VP1</name>
    <dbReference type="NCBI Taxonomy" id="2664196"/>
    <lineage>
        <taxon>Viruses</taxon>
        <taxon>Duplodnaviria</taxon>
        <taxon>Heunggongvirae</taxon>
        <taxon>Uroviricota</taxon>
        <taxon>Caudoviricetes</taxon>
        <taxon>Naomviridae</taxon>
        <taxon>Noahvirus</taxon>
        <taxon>Noahvirus arc</taxon>
    </lineage>
</organism>
<evidence type="ECO:0000313" key="4">
    <source>
        <dbReference type="EMBL" id="QGH74642.1"/>
    </source>
</evidence>
<evidence type="ECO:0000313" key="5">
    <source>
        <dbReference type="Proteomes" id="UP000594402"/>
    </source>
</evidence>
<gene>
    <name evidence="4" type="ORF">DSS3VP1_00074</name>
</gene>
<accession>A0A7S5KRP5</accession>
<feature type="domain" description="SF4 helicase" evidence="3">
    <location>
        <begin position="327"/>
        <end position="627"/>
    </location>
</feature>
<feature type="region of interest" description="Disordered" evidence="1">
    <location>
        <begin position="77"/>
        <end position="105"/>
    </location>
</feature>
<keyword evidence="5" id="KW-1185">Reference proteome</keyword>
<evidence type="ECO:0000259" key="3">
    <source>
        <dbReference type="PROSITE" id="PS51199"/>
    </source>
</evidence>
<name>A0A7S5KRP5_9CAUD</name>
<dbReference type="CDD" id="cd19483">
    <property type="entry name" value="RecA-like_Gp4D_helicase"/>
    <property type="match status" value="1"/>
</dbReference>
<dbReference type="PROSITE" id="PS51199">
    <property type="entry name" value="SF4_HELICASE"/>
    <property type="match status" value="1"/>
</dbReference>
<dbReference type="GO" id="GO:0003697">
    <property type="term" value="F:single-stranded DNA binding"/>
    <property type="evidence" value="ECO:0007669"/>
    <property type="project" value="InterPro"/>
</dbReference>
<dbReference type="GO" id="GO:0006260">
    <property type="term" value="P:DNA replication"/>
    <property type="evidence" value="ECO:0007669"/>
    <property type="project" value="InterPro"/>
</dbReference>
<dbReference type="Proteomes" id="UP000594402">
    <property type="component" value="Segment"/>
</dbReference>
<dbReference type="InterPro" id="IPR027032">
    <property type="entry name" value="Twinkle-like"/>
</dbReference>
<dbReference type="Pfam" id="PF13155">
    <property type="entry name" value="Toprim_2"/>
    <property type="match status" value="1"/>
</dbReference>